<evidence type="ECO:0000259" key="3">
    <source>
        <dbReference type="PROSITE" id="PS52052"/>
    </source>
</evidence>
<keyword evidence="1" id="KW-0175">Coiled coil</keyword>
<dbReference type="InterPro" id="IPR026711">
    <property type="entry name" value="Msl-1"/>
</dbReference>
<dbReference type="EnsemblMetazoa" id="MDOA015191-RA">
    <property type="protein sequence ID" value="MDOA015191-PA"/>
    <property type="gene ID" value="MDOA015191"/>
</dbReference>
<dbReference type="Gene3D" id="6.10.250.2000">
    <property type="match status" value="1"/>
</dbReference>
<dbReference type="VEuPathDB" id="VectorBase:MDOMA2_019968"/>
<reference evidence="4" key="1">
    <citation type="submission" date="2020-05" db="UniProtKB">
        <authorList>
            <consortium name="EnsemblMetazoa"/>
        </authorList>
    </citation>
    <scope>IDENTIFICATION</scope>
    <source>
        <strain evidence="4">Aabys</strain>
    </source>
</reference>
<dbReference type="OrthoDB" id="6022555at2759"/>
<dbReference type="AlphaFoldDB" id="A0A1I8NHH0"/>
<feature type="region of interest" description="Disordered" evidence="2">
    <location>
        <begin position="335"/>
        <end position="387"/>
    </location>
</feature>
<dbReference type="PANTHER" id="PTHR21656:SF2">
    <property type="entry name" value="MALE-SPECIFIC LETHAL 1 HOMOLOG"/>
    <property type="match status" value="1"/>
</dbReference>
<dbReference type="SMART" id="SM01300">
    <property type="entry name" value="PEHE"/>
    <property type="match status" value="1"/>
</dbReference>
<dbReference type="GO" id="GO:0072487">
    <property type="term" value="C:MSL complex"/>
    <property type="evidence" value="ECO:0007669"/>
    <property type="project" value="InterPro"/>
</dbReference>
<keyword evidence="5" id="KW-1185">Reference proteome</keyword>
<feature type="compositionally biased region" description="Low complexity" evidence="2">
    <location>
        <begin position="605"/>
        <end position="627"/>
    </location>
</feature>
<dbReference type="Proteomes" id="UP001652621">
    <property type="component" value="Unplaced"/>
</dbReference>
<proteinExistence type="predicted"/>
<feature type="compositionally biased region" description="Polar residues" evidence="2">
    <location>
        <begin position="292"/>
        <end position="303"/>
    </location>
</feature>
<feature type="region of interest" description="Disordered" evidence="2">
    <location>
        <begin position="600"/>
        <end position="627"/>
    </location>
</feature>
<dbReference type="Pfam" id="PF15275">
    <property type="entry name" value="PEHE"/>
    <property type="match status" value="1"/>
</dbReference>
<feature type="region of interest" description="Disordered" evidence="2">
    <location>
        <begin position="556"/>
        <end position="576"/>
    </location>
</feature>
<evidence type="ECO:0000313" key="4">
    <source>
        <dbReference type="EnsemblMetazoa" id="MDOA015191-PA"/>
    </source>
</evidence>
<feature type="compositionally biased region" description="Acidic residues" evidence="2">
    <location>
        <begin position="182"/>
        <end position="210"/>
    </location>
</feature>
<evidence type="ECO:0000256" key="1">
    <source>
        <dbReference type="SAM" id="Coils"/>
    </source>
</evidence>
<feature type="coiled-coil region" evidence="1">
    <location>
        <begin position="70"/>
        <end position="104"/>
    </location>
</feature>
<feature type="region of interest" description="Disordered" evidence="2">
    <location>
        <begin position="277"/>
        <end position="303"/>
    </location>
</feature>
<sequence length="669" mass="74567">MEGKCNKAPTSKYLDHVYCHTTQTKSVYSNNMATANNSGGGSSSTNSDVLALLKENKQLKGMLILHLDLIQEQSDQLMALRARNNALENTIQELQKQLQQQKRAGEMSTLPLPPLAKIQSGVGGNVTAMTQPANSKTTSSGSQGVSNIIGVCNGKLINKIVLSSVRDKQRTHSPQSQTTDTEHEDDDEEEREPYDDVDIEEIMDDEENEEDRSLNGQDNGENEDDREGAANDNNTKDDMSNIQQQIIDEMYDTGNSTEDSNEVLAVQSKRLRLKQAAKQSLALPRGAKPSVSPASTTTSDGQTTFKAVTSINTGHLSVSRGKQMTIMRWHAPDYHTDESVSCDSTAETEKRSVSVTSCSPPKPSAAGTNDKKRYNHGQDSQHSHARAKIRKCSYISTQQLYSTREWEDEPFHFDYDSEVIKLSETEKLEIPKWTEHDLTPSYCIEGTEDLSDDTFFKRHAKFEVDEKRRKKWDVQQIREQRRIERLKRRHCKDEIQNVQESAFLQSFYPTTENLQTICYVQDLPVQAFGEMIPKIMGANGDRKDFLLPWLDRTHITQNSSDNSSKKPTVTTLSCSADTNTSSQIQNQLLNSSFVMLKKRRQRQQSTTFGTSSHHSTTRQRSSAAAKLAITTSSVPPISSPAIVTTCGPSSAASDVTITTQCTSNSNSKT</sequence>
<feature type="domain" description="PEHE" evidence="3">
    <location>
        <begin position="427"/>
        <end position="549"/>
    </location>
</feature>
<dbReference type="STRING" id="7370.A0A1I8NHH0"/>
<dbReference type="RefSeq" id="XP_005182636.2">
    <property type="nucleotide sequence ID" value="XM_005182579.3"/>
</dbReference>
<dbReference type="GO" id="GO:0003682">
    <property type="term" value="F:chromatin binding"/>
    <property type="evidence" value="ECO:0007669"/>
    <property type="project" value="TreeGrafter"/>
</dbReference>
<evidence type="ECO:0000256" key="2">
    <source>
        <dbReference type="SAM" id="MobiDB-lite"/>
    </source>
</evidence>
<accession>A0A1I8NHH0</accession>
<organism evidence="4">
    <name type="scientific">Musca domestica</name>
    <name type="common">House fly</name>
    <dbReference type="NCBI Taxonomy" id="7370"/>
    <lineage>
        <taxon>Eukaryota</taxon>
        <taxon>Metazoa</taxon>
        <taxon>Ecdysozoa</taxon>
        <taxon>Arthropoda</taxon>
        <taxon>Hexapoda</taxon>
        <taxon>Insecta</taxon>
        <taxon>Pterygota</taxon>
        <taxon>Neoptera</taxon>
        <taxon>Endopterygota</taxon>
        <taxon>Diptera</taxon>
        <taxon>Brachycera</taxon>
        <taxon>Muscomorpha</taxon>
        <taxon>Muscoidea</taxon>
        <taxon>Muscidae</taxon>
        <taxon>Musca</taxon>
    </lineage>
</organism>
<reference evidence="6" key="2">
    <citation type="submission" date="2025-04" db="UniProtKB">
        <authorList>
            <consortium name="RefSeq"/>
        </authorList>
    </citation>
    <scope>IDENTIFICATION</scope>
    <source>
        <strain evidence="6">Aabys</strain>
    </source>
</reference>
<dbReference type="eggNOG" id="ENOG502QQ0S">
    <property type="taxonomic scope" value="Eukaryota"/>
</dbReference>
<dbReference type="InterPro" id="IPR029332">
    <property type="entry name" value="PEHE_dom"/>
</dbReference>
<dbReference type="PROSITE" id="PS52052">
    <property type="entry name" value="PEHE"/>
    <property type="match status" value="1"/>
</dbReference>
<name>A0A1I8NHH0_MUSDO</name>
<dbReference type="VEuPathDB" id="VectorBase:MDOA015191"/>
<dbReference type="PANTHER" id="PTHR21656">
    <property type="entry name" value="MALE-SPECIFIC LETHAL-1 PROTEIN"/>
    <property type="match status" value="1"/>
</dbReference>
<protein>
    <submittedName>
        <fullName evidence="6">Protein male-specific lethal-1</fullName>
    </submittedName>
</protein>
<feature type="region of interest" description="Disordered" evidence="2">
    <location>
        <begin position="126"/>
        <end position="145"/>
    </location>
</feature>
<evidence type="ECO:0000313" key="6">
    <source>
        <dbReference type="RefSeq" id="XP_005182636.2"/>
    </source>
</evidence>
<gene>
    <name evidence="4" type="primary">101899914</name>
    <name evidence="6" type="synonym">LOC101899914</name>
</gene>
<feature type="region of interest" description="Disordered" evidence="2">
    <location>
        <begin position="166"/>
        <end position="238"/>
    </location>
</feature>
<evidence type="ECO:0000313" key="5">
    <source>
        <dbReference type="Proteomes" id="UP001652621"/>
    </source>
</evidence>
<feature type="compositionally biased region" description="Polar residues" evidence="2">
    <location>
        <begin position="127"/>
        <end position="145"/>
    </location>
</feature>
<dbReference type="KEGG" id="mde:101899914"/>